<feature type="signal peptide" evidence="1">
    <location>
        <begin position="1"/>
        <end position="22"/>
    </location>
</feature>
<organism evidence="2 3">
    <name type="scientific">Rubricoccus marinus</name>
    <dbReference type="NCBI Taxonomy" id="716817"/>
    <lineage>
        <taxon>Bacteria</taxon>
        <taxon>Pseudomonadati</taxon>
        <taxon>Rhodothermota</taxon>
        <taxon>Rhodothermia</taxon>
        <taxon>Rhodothermales</taxon>
        <taxon>Rubricoccaceae</taxon>
        <taxon>Rubricoccus</taxon>
    </lineage>
</organism>
<keyword evidence="1" id="KW-0732">Signal</keyword>
<sequence length="201" mass="21516">MPAFLATALLFMLAIGGCRADAAPDDSDAPEVTLQDFQRVAGTPVLTADLGARVTSESSRGRSSYSDPSGATVNVLFYDTEARQGRWLFPSNAARILDRRDVTAGETDTRAVVYTVVARDTDGDEQLTARDERSLVVVSPDGTGRRTLVERFDSDLGDFRVSPEAVVFTYAFEGQPAAVELNLADLSSRAVALPRVPGVDA</sequence>
<dbReference type="RefSeq" id="WP_094548316.1">
    <property type="nucleotide sequence ID" value="NZ_MQWB01000001.1"/>
</dbReference>
<evidence type="ECO:0000313" key="2">
    <source>
        <dbReference type="EMBL" id="OZC03209.1"/>
    </source>
</evidence>
<keyword evidence="3" id="KW-1185">Reference proteome</keyword>
<dbReference type="AlphaFoldDB" id="A0A259TZM4"/>
<name>A0A259TZM4_9BACT</name>
<feature type="chain" id="PRO_5012966461" evidence="1">
    <location>
        <begin position="23"/>
        <end position="201"/>
    </location>
</feature>
<gene>
    <name evidence="2" type="ORF">BSZ36_09615</name>
</gene>
<dbReference type="EMBL" id="MQWB01000001">
    <property type="protein sequence ID" value="OZC03209.1"/>
    <property type="molecule type" value="Genomic_DNA"/>
</dbReference>
<dbReference type="Proteomes" id="UP000216446">
    <property type="component" value="Unassembled WGS sequence"/>
</dbReference>
<dbReference type="OrthoDB" id="997423at2"/>
<comment type="caution">
    <text evidence="2">The sequence shown here is derived from an EMBL/GenBank/DDBJ whole genome shotgun (WGS) entry which is preliminary data.</text>
</comment>
<evidence type="ECO:0000256" key="1">
    <source>
        <dbReference type="SAM" id="SignalP"/>
    </source>
</evidence>
<accession>A0A259TZM4</accession>
<evidence type="ECO:0000313" key="3">
    <source>
        <dbReference type="Proteomes" id="UP000216446"/>
    </source>
</evidence>
<dbReference type="InParanoid" id="A0A259TZM4"/>
<proteinExistence type="predicted"/>
<protein>
    <submittedName>
        <fullName evidence="2">Uncharacterized protein</fullName>
    </submittedName>
</protein>
<reference evidence="2 3" key="1">
    <citation type="submission" date="2016-11" db="EMBL/GenBank/DDBJ databases">
        <title>Study of marine rhodopsin-containing bacteria.</title>
        <authorList>
            <person name="Yoshizawa S."/>
            <person name="Kumagai Y."/>
            <person name="Kogure K."/>
        </authorList>
    </citation>
    <scope>NUCLEOTIDE SEQUENCE [LARGE SCALE GENOMIC DNA]</scope>
    <source>
        <strain evidence="2 3">SG-29</strain>
    </source>
</reference>